<accession>A0A8S5Q6K2</accession>
<protein>
    <submittedName>
        <fullName evidence="1">Uncharacterized protein</fullName>
    </submittedName>
</protein>
<evidence type="ECO:0000313" key="1">
    <source>
        <dbReference type="EMBL" id="DAE14959.1"/>
    </source>
</evidence>
<dbReference type="EMBL" id="BK015597">
    <property type="protein sequence ID" value="DAE14959.1"/>
    <property type="molecule type" value="Genomic_DNA"/>
</dbReference>
<sequence>MRVEENIHLININRWQVLPPVYYALTKQPPLGNPRAVFLYTKNFQAPLG</sequence>
<reference evidence="1" key="1">
    <citation type="journal article" date="2021" name="Proc. Natl. Acad. Sci. U.S.A.">
        <title>A Catalog of Tens of Thousands of Viruses from Human Metagenomes Reveals Hidden Associations with Chronic Diseases.</title>
        <authorList>
            <person name="Tisza M.J."/>
            <person name="Buck C.B."/>
        </authorList>
    </citation>
    <scope>NUCLEOTIDE SEQUENCE</scope>
    <source>
        <strain evidence="1">Ctf8W5</strain>
    </source>
</reference>
<proteinExistence type="predicted"/>
<organism evidence="1">
    <name type="scientific">Siphoviridae sp. ctf8W5</name>
    <dbReference type="NCBI Taxonomy" id="2825595"/>
    <lineage>
        <taxon>Viruses</taxon>
        <taxon>Duplodnaviria</taxon>
        <taxon>Heunggongvirae</taxon>
        <taxon>Uroviricota</taxon>
        <taxon>Caudoviricetes</taxon>
    </lineage>
</organism>
<name>A0A8S5Q6K2_9CAUD</name>